<proteinExistence type="predicted"/>
<sequence length="69" mass="6710">MTVPPAGSVTVAEVNGITAAGSGRDRAGAAAAGVAMASTAAPLATAATTVRTLADLRLSEWVGIFIRGL</sequence>
<keyword evidence="2" id="KW-1185">Reference proteome</keyword>
<name>A0ABP9RKC1_9ACTN</name>
<protein>
    <submittedName>
        <fullName evidence="1">Uncharacterized protein</fullName>
    </submittedName>
</protein>
<dbReference type="EMBL" id="BAABJQ010000002">
    <property type="protein sequence ID" value="GAA5179451.1"/>
    <property type="molecule type" value="Genomic_DNA"/>
</dbReference>
<dbReference type="Proteomes" id="UP001501570">
    <property type="component" value="Unassembled WGS sequence"/>
</dbReference>
<evidence type="ECO:0000313" key="1">
    <source>
        <dbReference type="EMBL" id="GAA5179451.1"/>
    </source>
</evidence>
<evidence type="ECO:0000313" key="2">
    <source>
        <dbReference type="Proteomes" id="UP001501570"/>
    </source>
</evidence>
<organism evidence="1 2">
    <name type="scientific">Rugosimonospora acidiphila</name>
    <dbReference type="NCBI Taxonomy" id="556531"/>
    <lineage>
        <taxon>Bacteria</taxon>
        <taxon>Bacillati</taxon>
        <taxon>Actinomycetota</taxon>
        <taxon>Actinomycetes</taxon>
        <taxon>Micromonosporales</taxon>
        <taxon>Micromonosporaceae</taxon>
        <taxon>Rugosimonospora</taxon>
    </lineage>
</organism>
<reference evidence="2" key="1">
    <citation type="journal article" date="2019" name="Int. J. Syst. Evol. Microbiol.">
        <title>The Global Catalogue of Microorganisms (GCM) 10K type strain sequencing project: providing services to taxonomists for standard genome sequencing and annotation.</title>
        <authorList>
            <consortium name="The Broad Institute Genomics Platform"/>
            <consortium name="The Broad Institute Genome Sequencing Center for Infectious Disease"/>
            <person name="Wu L."/>
            <person name="Ma J."/>
        </authorList>
    </citation>
    <scope>NUCLEOTIDE SEQUENCE [LARGE SCALE GENOMIC DNA]</scope>
    <source>
        <strain evidence="2">JCM 18304</strain>
    </source>
</reference>
<accession>A0ABP9RKC1</accession>
<gene>
    <name evidence="1" type="ORF">GCM10023322_09440</name>
</gene>
<comment type="caution">
    <text evidence="1">The sequence shown here is derived from an EMBL/GenBank/DDBJ whole genome shotgun (WGS) entry which is preliminary data.</text>
</comment>